<reference evidence="2 3" key="1">
    <citation type="submission" date="2018-05" db="EMBL/GenBank/DDBJ databases">
        <title>Evolution of GPA BGCs.</title>
        <authorList>
            <person name="Waglechner N."/>
            <person name="Wright G.D."/>
        </authorList>
    </citation>
    <scope>NUCLEOTIDE SEQUENCE [LARGE SCALE GENOMIC DNA]</scope>
    <source>
        <strain evidence="2 3">A82846</strain>
    </source>
</reference>
<dbReference type="EMBL" id="QHKI01000056">
    <property type="protein sequence ID" value="RSM73441.1"/>
    <property type="molecule type" value="Genomic_DNA"/>
</dbReference>
<evidence type="ECO:0000256" key="1">
    <source>
        <dbReference type="SAM" id="MobiDB-lite"/>
    </source>
</evidence>
<accession>A0A428YUY0</accession>
<gene>
    <name evidence="2" type="ORF">DMH04_41250</name>
</gene>
<dbReference type="OrthoDB" id="5197085at2"/>
<dbReference type="AlphaFoldDB" id="A0A428YUY0"/>
<name>A0A428YUY0_KIBAR</name>
<feature type="compositionally biased region" description="Polar residues" evidence="1">
    <location>
        <begin position="86"/>
        <end position="95"/>
    </location>
</feature>
<comment type="caution">
    <text evidence="2">The sequence shown here is derived from an EMBL/GenBank/DDBJ whole genome shotgun (WGS) entry which is preliminary data.</text>
</comment>
<evidence type="ECO:0000313" key="3">
    <source>
        <dbReference type="Proteomes" id="UP000287547"/>
    </source>
</evidence>
<sequence length="95" mass="10223">MLIYQRKVPAGAGRDAFDVTVVHVVDHLSSIASPTDGGEFGPDVVITREDQDDGSILVVGQLDREADAPYLRADFDPEQDVADNPLSVQSIDEGQ</sequence>
<feature type="region of interest" description="Disordered" evidence="1">
    <location>
        <begin position="74"/>
        <end position="95"/>
    </location>
</feature>
<protein>
    <submittedName>
        <fullName evidence="2">Uncharacterized protein</fullName>
    </submittedName>
</protein>
<dbReference type="RefSeq" id="WP_037253786.1">
    <property type="nucleotide sequence ID" value="NZ_QHKI01000056.1"/>
</dbReference>
<evidence type="ECO:0000313" key="2">
    <source>
        <dbReference type="EMBL" id="RSM73441.1"/>
    </source>
</evidence>
<dbReference type="Proteomes" id="UP000287547">
    <property type="component" value="Unassembled WGS sequence"/>
</dbReference>
<organism evidence="2 3">
    <name type="scientific">Kibdelosporangium aridum</name>
    <dbReference type="NCBI Taxonomy" id="2030"/>
    <lineage>
        <taxon>Bacteria</taxon>
        <taxon>Bacillati</taxon>
        <taxon>Actinomycetota</taxon>
        <taxon>Actinomycetes</taxon>
        <taxon>Pseudonocardiales</taxon>
        <taxon>Pseudonocardiaceae</taxon>
        <taxon>Kibdelosporangium</taxon>
    </lineage>
</organism>
<proteinExistence type="predicted"/>